<name>A0ACC2JQX5_9PEZI</name>
<gene>
    <name evidence="1" type="ORF">O1611_g3722</name>
</gene>
<keyword evidence="2" id="KW-1185">Reference proteome</keyword>
<proteinExistence type="predicted"/>
<organism evidence="1 2">
    <name type="scientific">Lasiodiplodia mahajangana</name>
    <dbReference type="NCBI Taxonomy" id="1108764"/>
    <lineage>
        <taxon>Eukaryota</taxon>
        <taxon>Fungi</taxon>
        <taxon>Dikarya</taxon>
        <taxon>Ascomycota</taxon>
        <taxon>Pezizomycotina</taxon>
        <taxon>Dothideomycetes</taxon>
        <taxon>Dothideomycetes incertae sedis</taxon>
        <taxon>Botryosphaeriales</taxon>
        <taxon>Botryosphaeriaceae</taxon>
        <taxon>Lasiodiplodia</taxon>
    </lineage>
</organism>
<dbReference type="Proteomes" id="UP001153332">
    <property type="component" value="Unassembled WGS sequence"/>
</dbReference>
<sequence>MRFTSSFTTIALGFVVQDLALVRGAEPKAWSFGEVGIAQNHNCGGSTFNVEKSSESPLKADCEGLSQGFSQVTNFTSFFVRSKRDDQTPETDDSHYYALGTHGTCTFGVKPDDSAEDPVVISFPASGDIIRDAIDHHSTGDTVRVSGNMECTGTPDIIQTLDPGKQARPQKVMWQIFKLGDNSIPLRS</sequence>
<protein>
    <submittedName>
        <fullName evidence="1">Uncharacterized protein</fullName>
    </submittedName>
</protein>
<accession>A0ACC2JQX5</accession>
<evidence type="ECO:0000313" key="2">
    <source>
        <dbReference type="Proteomes" id="UP001153332"/>
    </source>
</evidence>
<dbReference type="EMBL" id="JAPUUL010000629">
    <property type="protein sequence ID" value="KAJ8129905.1"/>
    <property type="molecule type" value="Genomic_DNA"/>
</dbReference>
<reference evidence="1" key="1">
    <citation type="submission" date="2022-12" db="EMBL/GenBank/DDBJ databases">
        <title>Genome Sequence of Lasiodiplodia mahajangana.</title>
        <authorList>
            <person name="Buettner E."/>
        </authorList>
    </citation>
    <scope>NUCLEOTIDE SEQUENCE</scope>
    <source>
        <strain evidence="1">VT137</strain>
    </source>
</reference>
<evidence type="ECO:0000313" key="1">
    <source>
        <dbReference type="EMBL" id="KAJ8129905.1"/>
    </source>
</evidence>
<comment type="caution">
    <text evidence="1">The sequence shown here is derived from an EMBL/GenBank/DDBJ whole genome shotgun (WGS) entry which is preliminary data.</text>
</comment>